<reference evidence="4 5" key="1">
    <citation type="journal article" date="2019" name="Nat. Ecol. Evol.">
        <title>Megaphylogeny resolves global patterns of mushroom evolution.</title>
        <authorList>
            <person name="Varga T."/>
            <person name="Krizsan K."/>
            <person name="Foldi C."/>
            <person name="Dima B."/>
            <person name="Sanchez-Garcia M."/>
            <person name="Sanchez-Ramirez S."/>
            <person name="Szollosi G.J."/>
            <person name="Szarkandi J.G."/>
            <person name="Papp V."/>
            <person name="Albert L."/>
            <person name="Andreopoulos W."/>
            <person name="Angelini C."/>
            <person name="Antonin V."/>
            <person name="Barry K.W."/>
            <person name="Bougher N.L."/>
            <person name="Buchanan P."/>
            <person name="Buyck B."/>
            <person name="Bense V."/>
            <person name="Catcheside P."/>
            <person name="Chovatia M."/>
            <person name="Cooper J."/>
            <person name="Damon W."/>
            <person name="Desjardin D."/>
            <person name="Finy P."/>
            <person name="Geml J."/>
            <person name="Haridas S."/>
            <person name="Hughes K."/>
            <person name="Justo A."/>
            <person name="Karasinski D."/>
            <person name="Kautmanova I."/>
            <person name="Kiss B."/>
            <person name="Kocsube S."/>
            <person name="Kotiranta H."/>
            <person name="LaButti K.M."/>
            <person name="Lechner B.E."/>
            <person name="Liimatainen K."/>
            <person name="Lipzen A."/>
            <person name="Lukacs Z."/>
            <person name="Mihaltcheva S."/>
            <person name="Morgado L.N."/>
            <person name="Niskanen T."/>
            <person name="Noordeloos M.E."/>
            <person name="Ohm R.A."/>
            <person name="Ortiz-Santana B."/>
            <person name="Ovrebo C."/>
            <person name="Racz N."/>
            <person name="Riley R."/>
            <person name="Savchenko A."/>
            <person name="Shiryaev A."/>
            <person name="Soop K."/>
            <person name="Spirin V."/>
            <person name="Szebenyi C."/>
            <person name="Tomsovsky M."/>
            <person name="Tulloss R.E."/>
            <person name="Uehling J."/>
            <person name="Grigoriev I.V."/>
            <person name="Vagvolgyi C."/>
            <person name="Papp T."/>
            <person name="Martin F.M."/>
            <person name="Miettinen O."/>
            <person name="Hibbett D.S."/>
            <person name="Nagy L.G."/>
        </authorList>
    </citation>
    <scope>NUCLEOTIDE SEQUENCE [LARGE SCALE GENOMIC DNA]</scope>
    <source>
        <strain evidence="4 5">FP101781</strain>
    </source>
</reference>
<organism evidence="4 5">
    <name type="scientific">Coprinellus micaceus</name>
    <name type="common">Glistening ink-cap mushroom</name>
    <name type="synonym">Coprinus micaceus</name>
    <dbReference type="NCBI Taxonomy" id="71717"/>
    <lineage>
        <taxon>Eukaryota</taxon>
        <taxon>Fungi</taxon>
        <taxon>Dikarya</taxon>
        <taxon>Basidiomycota</taxon>
        <taxon>Agaricomycotina</taxon>
        <taxon>Agaricomycetes</taxon>
        <taxon>Agaricomycetidae</taxon>
        <taxon>Agaricales</taxon>
        <taxon>Agaricineae</taxon>
        <taxon>Psathyrellaceae</taxon>
        <taxon>Coprinellus</taxon>
    </lineage>
</organism>
<evidence type="ECO:0000256" key="2">
    <source>
        <dbReference type="SAM" id="Phobius"/>
    </source>
</evidence>
<dbReference type="EMBL" id="QPFP01000005">
    <property type="protein sequence ID" value="TEB36959.1"/>
    <property type="molecule type" value="Genomic_DNA"/>
</dbReference>
<keyword evidence="2" id="KW-0472">Membrane</keyword>
<dbReference type="AlphaFoldDB" id="A0A4Y7TTS3"/>
<proteinExistence type="predicted"/>
<feature type="transmembrane region" description="Helical" evidence="2">
    <location>
        <begin position="128"/>
        <end position="146"/>
    </location>
</feature>
<dbReference type="InterPro" id="IPR045340">
    <property type="entry name" value="DUF6533"/>
</dbReference>
<evidence type="ECO:0000259" key="3">
    <source>
        <dbReference type="Pfam" id="PF20151"/>
    </source>
</evidence>
<gene>
    <name evidence="4" type="ORF">FA13DRAFT_1787248</name>
</gene>
<dbReference type="OrthoDB" id="3037019at2759"/>
<evidence type="ECO:0000313" key="4">
    <source>
        <dbReference type="EMBL" id="TEB36959.1"/>
    </source>
</evidence>
<accession>A0A4Y7TTS3</accession>
<feature type="transmembrane region" description="Helical" evidence="2">
    <location>
        <begin position="183"/>
        <end position="204"/>
    </location>
</feature>
<evidence type="ECO:0000256" key="1">
    <source>
        <dbReference type="SAM" id="MobiDB-lite"/>
    </source>
</evidence>
<comment type="caution">
    <text evidence="4">The sequence shown here is derived from an EMBL/GenBank/DDBJ whole genome shotgun (WGS) entry which is preliminary data.</text>
</comment>
<keyword evidence="2" id="KW-0812">Transmembrane</keyword>
<keyword evidence="5" id="KW-1185">Reference proteome</keyword>
<feature type="domain" description="DUF6533" evidence="3">
    <location>
        <begin position="27"/>
        <end position="70"/>
    </location>
</feature>
<keyword evidence="2" id="KW-1133">Transmembrane helix</keyword>
<protein>
    <recommendedName>
        <fullName evidence="3">DUF6533 domain-containing protein</fullName>
    </recommendedName>
</protein>
<feature type="transmembrane region" description="Helical" evidence="2">
    <location>
        <begin position="224"/>
        <end position="242"/>
    </location>
</feature>
<evidence type="ECO:0000313" key="5">
    <source>
        <dbReference type="Proteomes" id="UP000298030"/>
    </source>
</evidence>
<dbReference type="Proteomes" id="UP000298030">
    <property type="component" value="Unassembled WGS sequence"/>
</dbReference>
<feature type="region of interest" description="Disordered" evidence="1">
    <location>
        <begin position="294"/>
        <end position="341"/>
    </location>
</feature>
<feature type="transmembrane region" description="Helical" evidence="2">
    <location>
        <begin position="248"/>
        <end position="265"/>
    </location>
</feature>
<name>A0A4Y7TTS3_COPMI</name>
<sequence length="341" mass="37893">MEVDDKTARAILTLLPQYEAWQVEEFVTTSSSVALLYYYATTVDEEVAHVWPQKRTLGKTLFLTTRYTAIAATAFWYLPNWRTYMTISLPGCRAISHIINILVELARSCAEATLWLCLYALLGGKPKYLWILTVTFLALTLPQIALELANALDQEAVKKSIMDRILGYACNYLPGKYRVLEVAGSYFALVRTSLALLVGLVTIFHRYHQQNHNLIKVIKQEGGMYYIASLVSGLMRALWNVLHDRAPNAYGVIEAFGWSFLLIFVDRLLLQMREVDDPGTQIALSTLMFNHDNPAHASDSDDSGDLGGAGGSVEAAADNQDADGPLSSRAAEKRPYNSSVA</sequence>
<dbReference type="Pfam" id="PF20151">
    <property type="entry name" value="DUF6533"/>
    <property type="match status" value="1"/>
</dbReference>